<keyword evidence="4" id="KW-1185">Reference proteome</keyword>
<sequence length="162" mass="17888">MNTTGVLSSSDRLHALAEHYDAPEPSPMDHELLQLLELPAGLPDVLTIAEAAAATGLTAHTLRYYERVGLIVAGRDEAGYRQYDQQALARVVFITRLRLSDMPISTISHYMDLVLQGDSTAPQRLALMQEHRATIQRRLRELQAALAVTDYKIATYGGDCTP</sequence>
<dbReference type="Gene3D" id="1.10.1660.10">
    <property type="match status" value="1"/>
</dbReference>
<keyword evidence="1" id="KW-0238">DNA-binding</keyword>
<dbReference type="PANTHER" id="PTHR30204:SF98">
    <property type="entry name" value="HTH-TYPE TRANSCRIPTIONAL REGULATOR ADHR"/>
    <property type="match status" value="1"/>
</dbReference>
<dbReference type="PRINTS" id="PR00040">
    <property type="entry name" value="HTHMERR"/>
</dbReference>
<accession>A0ABP4BRW4</accession>
<dbReference type="EMBL" id="BAAAHK010000014">
    <property type="protein sequence ID" value="GAA0953352.1"/>
    <property type="molecule type" value="Genomic_DNA"/>
</dbReference>
<reference evidence="4" key="1">
    <citation type="journal article" date="2019" name="Int. J. Syst. Evol. Microbiol.">
        <title>The Global Catalogue of Microorganisms (GCM) 10K type strain sequencing project: providing services to taxonomists for standard genome sequencing and annotation.</title>
        <authorList>
            <consortium name="The Broad Institute Genomics Platform"/>
            <consortium name="The Broad Institute Genome Sequencing Center for Infectious Disease"/>
            <person name="Wu L."/>
            <person name="Ma J."/>
        </authorList>
    </citation>
    <scope>NUCLEOTIDE SEQUENCE [LARGE SCALE GENOMIC DNA]</scope>
    <source>
        <strain evidence="4">JCM 10977</strain>
    </source>
</reference>
<dbReference type="PROSITE" id="PS00552">
    <property type="entry name" value="HTH_MERR_1"/>
    <property type="match status" value="1"/>
</dbReference>
<name>A0ABP4BRW4_9ACTN</name>
<dbReference type="SMART" id="SM00422">
    <property type="entry name" value="HTH_MERR"/>
    <property type="match status" value="1"/>
</dbReference>
<comment type="caution">
    <text evidence="3">The sequence shown here is derived from an EMBL/GenBank/DDBJ whole genome shotgun (WGS) entry which is preliminary data.</text>
</comment>
<evidence type="ECO:0000259" key="2">
    <source>
        <dbReference type="PROSITE" id="PS50937"/>
    </source>
</evidence>
<organism evidence="3 4">
    <name type="scientific">Kribbella koreensis</name>
    <dbReference type="NCBI Taxonomy" id="57909"/>
    <lineage>
        <taxon>Bacteria</taxon>
        <taxon>Bacillati</taxon>
        <taxon>Actinomycetota</taxon>
        <taxon>Actinomycetes</taxon>
        <taxon>Propionibacteriales</taxon>
        <taxon>Kribbellaceae</taxon>
        <taxon>Kribbella</taxon>
    </lineage>
</organism>
<dbReference type="PANTHER" id="PTHR30204">
    <property type="entry name" value="REDOX-CYCLING DRUG-SENSING TRANSCRIPTIONAL ACTIVATOR SOXR"/>
    <property type="match status" value="1"/>
</dbReference>
<dbReference type="InterPro" id="IPR047057">
    <property type="entry name" value="MerR_fam"/>
</dbReference>
<protein>
    <submittedName>
        <fullName evidence="3">MerR family transcriptional regulator</fullName>
    </submittedName>
</protein>
<evidence type="ECO:0000313" key="3">
    <source>
        <dbReference type="EMBL" id="GAA0953352.1"/>
    </source>
</evidence>
<dbReference type="SUPFAM" id="SSF46955">
    <property type="entry name" value="Putative DNA-binding domain"/>
    <property type="match status" value="1"/>
</dbReference>
<dbReference type="Proteomes" id="UP001500542">
    <property type="component" value="Unassembled WGS sequence"/>
</dbReference>
<feature type="domain" description="HTH merR-type" evidence="2">
    <location>
        <begin position="45"/>
        <end position="113"/>
    </location>
</feature>
<dbReference type="CDD" id="cd01109">
    <property type="entry name" value="HTH_YyaN"/>
    <property type="match status" value="1"/>
</dbReference>
<dbReference type="Pfam" id="PF13411">
    <property type="entry name" value="MerR_1"/>
    <property type="match status" value="1"/>
</dbReference>
<evidence type="ECO:0000313" key="4">
    <source>
        <dbReference type="Proteomes" id="UP001500542"/>
    </source>
</evidence>
<dbReference type="InterPro" id="IPR009061">
    <property type="entry name" value="DNA-bd_dom_put_sf"/>
</dbReference>
<evidence type="ECO:0000256" key="1">
    <source>
        <dbReference type="ARBA" id="ARBA00023125"/>
    </source>
</evidence>
<dbReference type="InterPro" id="IPR000551">
    <property type="entry name" value="MerR-type_HTH_dom"/>
</dbReference>
<dbReference type="PROSITE" id="PS50937">
    <property type="entry name" value="HTH_MERR_2"/>
    <property type="match status" value="1"/>
</dbReference>
<gene>
    <name evidence="3" type="ORF">GCM10009554_57610</name>
</gene>
<proteinExistence type="predicted"/>
<dbReference type="RefSeq" id="WP_343976929.1">
    <property type="nucleotide sequence ID" value="NZ_BAAAHK010000014.1"/>
</dbReference>